<protein>
    <recommendedName>
        <fullName evidence="5">Medium-chain acyl-CoA ligase ACSF2, mitochondrial</fullName>
        <ecNumber evidence="4">6.2.1.2</ecNumber>
    </recommendedName>
</protein>
<feature type="non-terminal residue" evidence="9">
    <location>
        <position position="389"/>
    </location>
</feature>
<evidence type="ECO:0000313" key="9">
    <source>
        <dbReference type="EMBL" id="PNF23398.1"/>
    </source>
</evidence>
<dbReference type="EMBL" id="NEVH01018386">
    <property type="protein sequence ID" value="PNF23398.1"/>
    <property type="molecule type" value="Genomic_DNA"/>
</dbReference>
<name>A0A2J7Q491_9NEOP</name>
<sequence length="389" mass="42616">MVTRSPVSTYKPSYLHRPGAEPLFALTLGQLAQKAAEEWGEKEALVSVYEQQRYTFKEMLEKADRLAAGLLQLGLKPGDRLGIWGPNSSDWYISRVAAARAGLIAVQIDPAYQPPELLHALVKVEAKALICAEKYKSNNCYDMVQTLIPELNKSAEGGIEITSSKLPALKTLIVMSNAQHRGAYRLKDIILSASEEYIQEVNQLQTLIQPDDGCTVQFSSGTTGSPKAALLSHHALVNNGYFIRTPMNKDRKGVKVCVLTQFCHSSGSFHGIICNILFGYIVVLPAPTFDAKKTLEAITQERCTDLFGTPSMYVDLINTSQDLNLKVTTLQVAGCGGAPCSQQLALQIKQTLNVRHLRQGYGMTEVSGVFFSTFNDTLEHVTTTVGCLV</sequence>
<comment type="function">
    <text evidence="3">Acyl-CoA synthases catalyze the initial reaction in fatty acid metabolism, by forming a thioester with CoA. Has some preference toward medium-chain substrates. Plays a role in adipocyte differentiation.</text>
</comment>
<dbReference type="InParanoid" id="A0A2J7Q491"/>
<evidence type="ECO:0000256" key="5">
    <source>
        <dbReference type="ARBA" id="ARBA00039638"/>
    </source>
</evidence>
<dbReference type="SUPFAM" id="SSF56801">
    <property type="entry name" value="Acetyl-CoA synthetase-like"/>
    <property type="match status" value="1"/>
</dbReference>
<dbReference type="Proteomes" id="UP000235965">
    <property type="component" value="Unassembled WGS sequence"/>
</dbReference>
<comment type="caution">
    <text evidence="9">The sequence shown here is derived from an EMBL/GenBank/DDBJ whole genome shotgun (WGS) entry which is preliminary data.</text>
</comment>
<proteinExistence type="inferred from homology"/>
<accession>A0A2J7Q491</accession>
<keyword evidence="10" id="KW-1185">Reference proteome</keyword>
<evidence type="ECO:0000256" key="7">
    <source>
        <dbReference type="ARBA" id="ARBA00048277"/>
    </source>
</evidence>
<evidence type="ECO:0000259" key="8">
    <source>
        <dbReference type="Pfam" id="PF00501"/>
    </source>
</evidence>
<evidence type="ECO:0000256" key="2">
    <source>
        <dbReference type="ARBA" id="ARBA00022598"/>
    </source>
</evidence>
<evidence type="ECO:0000256" key="1">
    <source>
        <dbReference type="ARBA" id="ARBA00006432"/>
    </source>
</evidence>
<evidence type="ECO:0000256" key="3">
    <source>
        <dbReference type="ARBA" id="ARBA00037247"/>
    </source>
</evidence>
<dbReference type="PANTHER" id="PTHR43201:SF5">
    <property type="entry name" value="MEDIUM-CHAIN ACYL-COA LIGASE ACSF2, MITOCHONDRIAL"/>
    <property type="match status" value="1"/>
</dbReference>
<comment type="catalytic activity">
    <reaction evidence="7">
        <text>a medium-chain fatty acid + ATP + CoA = a medium-chain fatty acyl-CoA + AMP + diphosphate</text>
        <dbReference type="Rhea" id="RHEA:48340"/>
        <dbReference type="ChEBI" id="CHEBI:30616"/>
        <dbReference type="ChEBI" id="CHEBI:33019"/>
        <dbReference type="ChEBI" id="CHEBI:57287"/>
        <dbReference type="ChEBI" id="CHEBI:59558"/>
        <dbReference type="ChEBI" id="CHEBI:90546"/>
        <dbReference type="ChEBI" id="CHEBI:456215"/>
        <dbReference type="EC" id="6.2.1.2"/>
    </reaction>
</comment>
<dbReference type="PANTHER" id="PTHR43201">
    <property type="entry name" value="ACYL-COA SYNTHETASE"/>
    <property type="match status" value="1"/>
</dbReference>
<dbReference type="OrthoDB" id="10253115at2759"/>
<evidence type="ECO:0000256" key="4">
    <source>
        <dbReference type="ARBA" id="ARBA00039009"/>
    </source>
</evidence>
<dbReference type="InterPro" id="IPR000873">
    <property type="entry name" value="AMP-dep_synth/lig_dom"/>
</dbReference>
<dbReference type="GO" id="GO:0031956">
    <property type="term" value="F:medium-chain fatty acid-CoA ligase activity"/>
    <property type="evidence" value="ECO:0007669"/>
    <property type="project" value="UniProtKB-EC"/>
</dbReference>
<reference evidence="9 10" key="1">
    <citation type="submission" date="2017-12" db="EMBL/GenBank/DDBJ databases">
        <title>Hemimetabolous genomes reveal molecular basis of termite eusociality.</title>
        <authorList>
            <person name="Harrison M.C."/>
            <person name="Jongepier E."/>
            <person name="Robertson H.M."/>
            <person name="Arning N."/>
            <person name="Bitard-Feildel T."/>
            <person name="Chao H."/>
            <person name="Childers C.P."/>
            <person name="Dinh H."/>
            <person name="Doddapaneni H."/>
            <person name="Dugan S."/>
            <person name="Gowin J."/>
            <person name="Greiner C."/>
            <person name="Han Y."/>
            <person name="Hu H."/>
            <person name="Hughes D.S.T."/>
            <person name="Huylmans A.-K."/>
            <person name="Kemena C."/>
            <person name="Kremer L.P.M."/>
            <person name="Lee S.L."/>
            <person name="Lopez-Ezquerra A."/>
            <person name="Mallet L."/>
            <person name="Monroy-Kuhn J.M."/>
            <person name="Moser A."/>
            <person name="Murali S.C."/>
            <person name="Muzny D.M."/>
            <person name="Otani S."/>
            <person name="Piulachs M.-D."/>
            <person name="Poelchau M."/>
            <person name="Qu J."/>
            <person name="Schaub F."/>
            <person name="Wada-Katsumata A."/>
            <person name="Worley K.C."/>
            <person name="Xie Q."/>
            <person name="Ylla G."/>
            <person name="Poulsen M."/>
            <person name="Gibbs R.A."/>
            <person name="Schal C."/>
            <person name="Richards S."/>
            <person name="Belles X."/>
            <person name="Korb J."/>
            <person name="Bornberg-Bauer E."/>
        </authorList>
    </citation>
    <scope>NUCLEOTIDE SEQUENCE [LARGE SCALE GENOMIC DNA]</scope>
    <source>
        <tissue evidence="9">Whole body</tissue>
    </source>
</reference>
<dbReference type="InterPro" id="IPR042099">
    <property type="entry name" value="ANL_N_sf"/>
</dbReference>
<gene>
    <name evidence="9" type="ORF">B7P43_G12237</name>
</gene>
<dbReference type="STRING" id="105785.A0A2J7Q491"/>
<dbReference type="Pfam" id="PF00501">
    <property type="entry name" value="AMP-binding"/>
    <property type="match status" value="1"/>
</dbReference>
<comment type="catalytic activity">
    <reaction evidence="6">
        <text>octanoate + ATP + CoA = octanoyl-CoA + AMP + diphosphate</text>
        <dbReference type="Rhea" id="RHEA:33631"/>
        <dbReference type="ChEBI" id="CHEBI:25646"/>
        <dbReference type="ChEBI" id="CHEBI:30616"/>
        <dbReference type="ChEBI" id="CHEBI:33019"/>
        <dbReference type="ChEBI" id="CHEBI:57287"/>
        <dbReference type="ChEBI" id="CHEBI:57386"/>
        <dbReference type="ChEBI" id="CHEBI:456215"/>
    </reaction>
</comment>
<dbReference type="Gene3D" id="3.40.50.12780">
    <property type="entry name" value="N-terminal domain of ligase-like"/>
    <property type="match status" value="1"/>
</dbReference>
<feature type="domain" description="AMP-dependent synthetase/ligase" evidence="8">
    <location>
        <begin position="33"/>
        <end position="388"/>
    </location>
</feature>
<organism evidence="9 10">
    <name type="scientific">Cryptotermes secundus</name>
    <dbReference type="NCBI Taxonomy" id="105785"/>
    <lineage>
        <taxon>Eukaryota</taxon>
        <taxon>Metazoa</taxon>
        <taxon>Ecdysozoa</taxon>
        <taxon>Arthropoda</taxon>
        <taxon>Hexapoda</taxon>
        <taxon>Insecta</taxon>
        <taxon>Pterygota</taxon>
        <taxon>Neoptera</taxon>
        <taxon>Polyneoptera</taxon>
        <taxon>Dictyoptera</taxon>
        <taxon>Blattodea</taxon>
        <taxon>Blattoidea</taxon>
        <taxon>Termitoidae</taxon>
        <taxon>Kalotermitidae</taxon>
        <taxon>Cryptotermitinae</taxon>
        <taxon>Cryptotermes</taxon>
    </lineage>
</organism>
<dbReference type="AlphaFoldDB" id="A0A2J7Q491"/>
<evidence type="ECO:0000256" key="6">
    <source>
        <dbReference type="ARBA" id="ARBA00047319"/>
    </source>
</evidence>
<dbReference type="PROSITE" id="PS00455">
    <property type="entry name" value="AMP_BINDING"/>
    <property type="match status" value="1"/>
</dbReference>
<keyword evidence="2" id="KW-0436">Ligase</keyword>
<dbReference type="EC" id="6.2.1.2" evidence="4"/>
<comment type="similarity">
    <text evidence="1">Belongs to the ATP-dependent AMP-binding enzyme family.</text>
</comment>
<evidence type="ECO:0000313" key="10">
    <source>
        <dbReference type="Proteomes" id="UP000235965"/>
    </source>
</evidence>
<dbReference type="InterPro" id="IPR020845">
    <property type="entry name" value="AMP-binding_CS"/>
</dbReference>
<dbReference type="GO" id="GO:0006631">
    <property type="term" value="P:fatty acid metabolic process"/>
    <property type="evidence" value="ECO:0007669"/>
    <property type="project" value="TreeGrafter"/>
</dbReference>